<proteinExistence type="predicted"/>
<sequence>MCRCVSTSLLPGGRWVGSSGSTSPPLFRTHVFRPSPGSRSRAAAERCAVHGPLRRKRRATSGCWPKRRRPRYRAPVGAQEP</sequence>
<organism evidence="2">
    <name type="scientific">Streptomyces sp. gb1(2016)</name>
    <dbReference type="NCBI Taxonomy" id="1828321"/>
    <lineage>
        <taxon>Bacteria</taxon>
        <taxon>Bacillati</taxon>
        <taxon>Actinomycetota</taxon>
        <taxon>Actinomycetes</taxon>
        <taxon>Kitasatosporales</taxon>
        <taxon>Streptomycetaceae</taxon>
        <taxon>Streptomyces</taxon>
    </lineage>
</organism>
<gene>
    <name evidence="2" type="ORF">EAO74_02325</name>
</gene>
<evidence type="ECO:0000313" key="2">
    <source>
        <dbReference type="EMBL" id="TXS33960.1"/>
    </source>
</evidence>
<evidence type="ECO:0000256" key="1">
    <source>
        <dbReference type="SAM" id="MobiDB-lite"/>
    </source>
</evidence>
<feature type="region of interest" description="Disordered" evidence="1">
    <location>
        <begin position="32"/>
        <end position="81"/>
    </location>
</feature>
<accession>A0A652LDE9</accession>
<feature type="compositionally biased region" description="Basic residues" evidence="1">
    <location>
        <begin position="52"/>
        <end position="72"/>
    </location>
</feature>
<protein>
    <submittedName>
        <fullName evidence="2">Uncharacterized protein</fullName>
    </submittedName>
</protein>
<name>A0A652LDE9_9ACTN</name>
<dbReference type="AlphaFoldDB" id="A0A652LDE9"/>
<dbReference type="EMBL" id="RDBM01000009">
    <property type="protein sequence ID" value="TXS33960.1"/>
    <property type="molecule type" value="Genomic_DNA"/>
</dbReference>
<reference evidence="2" key="1">
    <citation type="submission" date="2018-10" db="EMBL/GenBank/DDBJ databases">
        <authorList>
            <person name="Hariharan J."/>
            <person name="Choudoir M.J."/>
            <person name="Diebold P."/>
            <person name="Panke-Buisse K."/>
            <person name="Campbell A.N."/>
            <person name="Buckley D.H."/>
        </authorList>
    </citation>
    <scope>NUCLEOTIDE SEQUENCE</scope>
    <source>
        <strain evidence="2">Gb1</strain>
    </source>
</reference>
<comment type="caution">
    <text evidence="2">The sequence shown here is derived from an EMBL/GenBank/DDBJ whole genome shotgun (WGS) entry which is preliminary data.</text>
</comment>